<protein>
    <submittedName>
        <fullName evidence="3">Trehalose utilization</fullName>
    </submittedName>
</protein>
<dbReference type="OrthoDB" id="252909at2"/>
<evidence type="ECO:0000313" key="4">
    <source>
        <dbReference type="Proteomes" id="UP000316213"/>
    </source>
</evidence>
<keyword evidence="4" id="KW-1185">Reference proteome</keyword>
<evidence type="ECO:0000256" key="1">
    <source>
        <dbReference type="SAM" id="SignalP"/>
    </source>
</evidence>
<reference evidence="3 4" key="1">
    <citation type="submission" date="2019-02" db="EMBL/GenBank/DDBJ databases">
        <title>Deep-cultivation of Planctomycetes and their phenomic and genomic characterization uncovers novel biology.</title>
        <authorList>
            <person name="Wiegand S."/>
            <person name="Jogler M."/>
            <person name="Boedeker C."/>
            <person name="Pinto D."/>
            <person name="Vollmers J."/>
            <person name="Rivas-Marin E."/>
            <person name="Kohn T."/>
            <person name="Peeters S.H."/>
            <person name="Heuer A."/>
            <person name="Rast P."/>
            <person name="Oberbeckmann S."/>
            <person name="Bunk B."/>
            <person name="Jeske O."/>
            <person name="Meyerdierks A."/>
            <person name="Storesund J.E."/>
            <person name="Kallscheuer N."/>
            <person name="Luecker S."/>
            <person name="Lage O.M."/>
            <person name="Pohl T."/>
            <person name="Merkel B.J."/>
            <person name="Hornburger P."/>
            <person name="Mueller R.-W."/>
            <person name="Bruemmer F."/>
            <person name="Labrenz M."/>
            <person name="Spormann A.M."/>
            <person name="Op Den Camp H."/>
            <person name="Overmann J."/>
            <person name="Amann R."/>
            <person name="Jetten M.S.M."/>
            <person name="Mascher T."/>
            <person name="Medema M.H."/>
            <person name="Devos D.P."/>
            <person name="Kaster A.-K."/>
            <person name="Ovreas L."/>
            <person name="Rohde M."/>
            <person name="Galperin M.Y."/>
            <person name="Jogler C."/>
        </authorList>
    </citation>
    <scope>NUCLEOTIDE SEQUENCE [LARGE SCALE GENOMIC DNA]</scope>
    <source>
        <strain evidence="3 4">Pla100</strain>
    </source>
</reference>
<dbReference type="Gene3D" id="3.40.50.880">
    <property type="match status" value="2"/>
</dbReference>
<dbReference type="Pfam" id="PF06283">
    <property type="entry name" value="ThuA"/>
    <property type="match status" value="1"/>
</dbReference>
<feature type="signal peptide" evidence="1">
    <location>
        <begin position="1"/>
        <end position="21"/>
    </location>
</feature>
<comment type="caution">
    <text evidence="3">The sequence shown here is derived from an EMBL/GenBank/DDBJ whole genome shotgun (WGS) entry which is preliminary data.</text>
</comment>
<proteinExistence type="predicted"/>
<dbReference type="EMBL" id="SJPM01000005">
    <property type="protein sequence ID" value="TWT96530.1"/>
    <property type="molecule type" value="Genomic_DNA"/>
</dbReference>
<organism evidence="3 4">
    <name type="scientific">Neorhodopirellula pilleata</name>
    <dbReference type="NCBI Taxonomy" id="2714738"/>
    <lineage>
        <taxon>Bacteria</taxon>
        <taxon>Pseudomonadati</taxon>
        <taxon>Planctomycetota</taxon>
        <taxon>Planctomycetia</taxon>
        <taxon>Pirellulales</taxon>
        <taxon>Pirellulaceae</taxon>
        <taxon>Neorhodopirellula</taxon>
    </lineage>
</organism>
<accession>A0A5C6AAU4</accession>
<dbReference type="SUPFAM" id="SSF52317">
    <property type="entry name" value="Class I glutamine amidotransferase-like"/>
    <property type="match status" value="1"/>
</dbReference>
<sequence precursor="true">MMRIFLLLCLAMTAHASVLQAETIHILVWDEQQDRQAEAYENFIGNEIASRLDASSDDFELRSVNLNDPEQGLTAENLDWADVMIWWGHVRQWEVSPDTVQRKIMKRLKSGKLNMIFLHSAHFSTPFMEAMNERTMFDARRKYTPAEGGKPIEFEFVRPPGRMVPTRDSIVTPAYLALKQGKNLAKVRVDLPNCCFPAYRPDGAPSTLTVMKPDHPIAEGLPKAMAMRSTEMYDEPFHVPEPDEVVFEETWESGERFRSGMTWKIAKGTVFYFRPGHETFPVYKQPEVMQILANACRWLGEK</sequence>
<dbReference type="RefSeq" id="WP_146578428.1">
    <property type="nucleotide sequence ID" value="NZ_SJPM01000005.1"/>
</dbReference>
<dbReference type="Proteomes" id="UP000316213">
    <property type="component" value="Unassembled WGS sequence"/>
</dbReference>
<feature type="domain" description="ThuA-like" evidence="2">
    <location>
        <begin position="26"/>
        <end position="298"/>
    </location>
</feature>
<gene>
    <name evidence="3" type="ORF">Pla100_30130</name>
</gene>
<evidence type="ECO:0000259" key="2">
    <source>
        <dbReference type="Pfam" id="PF06283"/>
    </source>
</evidence>
<dbReference type="AlphaFoldDB" id="A0A5C6AAU4"/>
<dbReference type="InterPro" id="IPR029010">
    <property type="entry name" value="ThuA-like"/>
</dbReference>
<keyword evidence="1" id="KW-0732">Signal</keyword>
<feature type="chain" id="PRO_5023093952" evidence="1">
    <location>
        <begin position="22"/>
        <end position="302"/>
    </location>
</feature>
<evidence type="ECO:0000313" key="3">
    <source>
        <dbReference type="EMBL" id="TWT96530.1"/>
    </source>
</evidence>
<name>A0A5C6AAU4_9BACT</name>
<dbReference type="InterPro" id="IPR029062">
    <property type="entry name" value="Class_I_gatase-like"/>
</dbReference>